<evidence type="ECO:0000313" key="2">
    <source>
        <dbReference type="EMBL" id="NOL51814.1"/>
    </source>
</evidence>
<dbReference type="RefSeq" id="WP_171680512.1">
    <property type="nucleotide sequence ID" value="NZ_JABGBN010000004.1"/>
</dbReference>
<evidence type="ECO:0000256" key="1">
    <source>
        <dbReference type="SAM" id="MobiDB-lite"/>
    </source>
</evidence>
<protein>
    <submittedName>
        <fullName evidence="2">Uncharacterized protein</fullName>
    </submittedName>
</protein>
<evidence type="ECO:0000313" key="3">
    <source>
        <dbReference type="Proteomes" id="UP000537862"/>
    </source>
</evidence>
<dbReference type="AlphaFoldDB" id="A0A849P650"/>
<gene>
    <name evidence="2" type="ORF">HKX39_06485</name>
</gene>
<reference evidence="2 3" key="1">
    <citation type="submission" date="2020-05" db="EMBL/GenBank/DDBJ databases">
        <authorList>
            <person name="Niu N."/>
        </authorList>
    </citation>
    <scope>NUCLEOTIDE SEQUENCE [LARGE SCALE GENOMIC DNA]</scope>
    <source>
        <strain evidence="2 3">3340-03</strain>
    </source>
</reference>
<name>A0A849P650_9BURK</name>
<dbReference type="EMBL" id="JABGBN010000004">
    <property type="protein sequence ID" value="NOL51814.1"/>
    <property type="molecule type" value="Genomic_DNA"/>
</dbReference>
<feature type="region of interest" description="Disordered" evidence="1">
    <location>
        <begin position="40"/>
        <end position="78"/>
    </location>
</feature>
<organism evidence="2 3">
    <name type="scientific">Pelistega suis</name>
    <dbReference type="NCBI Taxonomy" id="1631957"/>
    <lineage>
        <taxon>Bacteria</taxon>
        <taxon>Pseudomonadati</taxon>
        <taxon>Pseudomonadota</taxon>
        <taxon>Betaproteobacteria</taxon>
        <taxon>Burkholderiales</taxon>
        <taxon>Alcaligenaceae</taxon>
        <taxon>Pelistega</taxon>
    </lineage>
</organism>
<comment type="caution">
    <text evidence="2">The sequence shown here is derived from an EMBL/GenBank/DDBJ whole genome shotgun (WGS) entry which is preliminary data.</text>
</comment>
<sequence length="160" mass="17484">MKALGKVLFLLIVVALIAFGAWKALDSTLFADDEPTPVVNGTATLPTNVPPPATEPKPLSEDEAFASTSADTDTNPEDLKLSCEAADNILSELYDMRQEGKSYDQALNFLQDDGSIPEEHVNLFVGLANSLWSSPKDQLRPKAEITEQFSEQCLKIEQTQ</sequence>
<dbReference type="Proteomes" id="UP000537862">
    <property type="component" value="Unassembled WGS sequence"/>
</dbReference>
<proteinExistence type="predicted"/>
<accession>A0A849P650</accession>
<keyword evidence="3" id="KW-1185">Reference proteome</keyword>